<evidence type="ECO:0000259" key="3">
    <source>
        <dbReference type="Pfam" id="PF14200"/>
    </source>
</evidence>
<dbReference type="InterPro" id="IPR000772">
    <property type="entry name" value="Ricin_B_lectin"/>
</dbReference>
<organism evidence="4">
    <name type="scientific">Chromera velia CCMP2878</name>
    <dbReference type="NCBI Taxonomy" id="1169474"/>
    <lineage>
        <taxon>Eukaryota</taxon>
        <taxon>Sar</taxon>
        <taxon>Alveolata</taxon>
        <taxon>Colpodellida</taxon>
        <taxon>Chromeraceae</taxon>
        <taxon>Chromera</taxon>
    </lineage>
</organism>
<dbReference type="Gene3D" id="2.80.10.50">
    <property type="match status" value="1"/>
</dbReference>
<protein>
    <recommendedName>
        <fullName evidence="3">Ricin B lectin domain-containing protein</fullName>
    </recommendedName>
</protein>
<accession>A0A0G4H8V2</accession>
<dbReference type="SUPFAM" id="SSF51197">
    <property type="entry name" value="Clavaminate synthase-like"/>
    <property type="match status" value="1"/>
</dbReference>
<feature type="domain" description="Ricin B lectin" evidence="3">
    <location>
        <begin position="288"/>
        <end position="363"/>
    </location>
</feature>
<dbReference type="Pfam" id="PF14200">
    <property type="entry name" value="RicinB_lectin_2"/>
    <property type="match status" value="1"/>
</dbReference>
<proteinExistence type="predicted"/>
<dbReference type="VEuPathDB" id="CryptoDB:Cvel_5885"/>
<gene>
    <name evidence="4" type="ORF">Cvel_5885</name>
</gene>
<dbReference type="PROSITE" id="PS50231">
    <property type="entry name" value="RICIN_B_LECTIN"/>
    <property type="match status" value="1"/>
</dbReference>
<dbReference type="EMBL" id="CDMZ01001995">
    <property type="protein sequence ID" value="CEM40212.1"/>
    <property type="molecule type" value="Genomic_DNA"/>
</dbReference>
<name>A0A0G4H8V2_9ALVE</name>
<dbReference type="GO" id="GO:0016491">
    <property type="term" value="F:oxidoreductase activity"/>
    <property type="evidence" value="ECO:0007669"/>
    <property type="project" value="UniProtKB-ARBA"/>
</dbReference>
<dbReference type="AlphaFoldDB" id="A0A0G4H8V2"/>
<comment type="cofactor">
    <cofactor evidence="1">
        <name>Fe cation</name>
        <dbReference type="ChEBI" id="CHEBI:24875"/>
    </cofactor>
</comment>
<dbReference type="InterPro" id="IPR035992">
    <property type="entry name" value="Ricin_B-like_lectins"/>
</dbReference>
<evidence type="ECO:0000313" key="4">
    <source>
        <dbReference type="EMBL" id="CEM40212.1"/>
    </source>
</evidence>
<dbReference type="Pfam" id="PF05721">
    <property type="entry name" value="PhyH"/>
    <property type="match status" value="1"/>
</dbReference>
<dbReference type="PANTHER" id="PTHR20883">
    <property type="entry name" value="PHYTANOYL-COA DIOXYGENASE DOMAIN CONTAINING 1"/>
    <property type="match status" value="1"/>
</dbReference>
<sequence>MQNDRPLSEAEVRQFERDGYLILQNVVDYTEAERFYTQAVVPALTAHNIDPTNPPTDRGGGAHVKGTNGHLIGGNDKRWPAFFDSPVLKGALNSLHGGRDRWGWKDGARDGVGWIHVRFPKADKWSPPSGGWHTDGDTHTLTSTQSVVVLPLVSAIQPGGGGTCMIRGSHRMMGEKLMRDALNNKAPSRQEHGKHLNKIVEENQHAIVEATGRAGDALLIHPFLVHAAGPACRGHPLRISFNLATRHRNYQYPCNTPDEVAHWMQQTSPSPILRCLMRIDDFERRGYGGLFGFQSVCSGKHLNLYNECSDDGAPVKIWGSSVGKGGKASRWCVVPVRGGGWYRIQSVCSGKFLTVAEKEDKNGHFQVVCRSVPPEEEGARRFLWTFIPEGCGGLVAIRHVASDRLLNVAGANRADGSKVIVWGATVEEGGHASRWRLTPA</sequence>
<dbReference type="CDD" id="cd00161">
    <property type="entry name" value="beta-trefoil_Ricin-like"/>
    <property type="match status" value="1"/>
</dbReference>
<evidence type="ECO:0000256" key="2">
    <source>
        <dbReference type="SAM" id="MobiDB-lite"/>
    </source>
</evidence>
<dbReference type="InterPro" id="IPR008775">
    <property type="entry name" value="Phytyl_CoA_dOase-like"/>
</dbReference>
<dbReference type="SUPFAM" id="SSF50370">
    <property type="entry name" value="Ricin B-like lectins"/>
    <property type="match status" value="1"/>
</dbReference>
<dbReference type="GO" id="GO:0046872">
    <property type="term" value="F:metal ion binding"/>
    <property type="evidence" value="ECO:0007669"/>
    <property type="project" value="UniProtKB-ARBA"/>
</dbReference>
<reference evidence="4" key="1">
    <citation type="submission" date="2014-11" db="EMBL/GenBank/DDBJ databases">
        <authorList>
            <person name="Otto D Thomas"/>
            <person name="Naeem Raeece"/>
        </authorList>
    </citation>
    <scope>NUCLEOTIDE SEQUENCE</scope>
</reference>
<evidence type="ECO:0000256" key="1">
    <source>
        <dbReference type="ARBA" id="ARBA00001962"/>
    </source>
</evidence>
<feature type="region of interest" description="Disordered" evidence="2">
    <location>
        <begin position="47"/>
        <end position="67"/>
    </location>
</feature>
<dbReference type="PANTHER" id="PTHR20883:SF48">
    <property type="entry name" value="ECTOINE DIOXYGENASE"/>
    <property type="match status" value="1"/>
</dbReference>
<dbReference type="Gene3D" id="2.60.120.620">
    <property type="entry name" value="q2cbj1_9rhob like domain"/>
    <property type="match status" value="1"/>
</dbReference>